<accession>A0A150LYZ2</accession>
<dbReference type="AlphaFoldDB" id="A0A150LYZ2"/>
<name>A0A150LYZ2_9BACI</name>
<gene>
    <name evidence="2" type="ORF">B4135_2445</name>
</gene>
<sequence length="37" mass="4165">MTGEWAVIRCRMERGRRSHEGFAVSGSDRRMNPGSLA</sequence>
<comment type="caution">
    <text evidence="2">The sequence shown here is derived from an EMBL/GenBank/DDBJ whole genome shotgun (WGS) entry which is preliminary data.</text>
</comment>
<organism evidence="2 3">
    <name type="scientific">Caldibacillus debilis</name>
    <dbReference type="NCBI Taxonomy" id="301148"/>
    <lineage>
        <taxon>Bacteria</taxon>
        <taxon>Bacillati</taxon>
        <taxon>Bacillota</taxon>
        <taxon>Bacilli</taxon>
        <taxon>Bacillales</taxon>
        <taxon>Bacillaceae</taxon>
        <taxon>Caldibacillus</taxon>
    </lineage>
</organism>
<evidence type="ECO:0000313" key="2">
    <source>
        <dbReference type="EMBL" id="KYD17423.1"/>
    </source>
</evidence>
<feature type="region of interest" description="Disordered" evidence="1">
    <location>
        <begin position="16"/>
        <end position="37"/>
    </location>
</feature>
<dbReference type="Proteomes" id="UP000075683">
    <property type="component" value="Unassembled WGS sequence"/>
</dbReference>
<protein>
    <submittedName>
        <fullName evidence="2">Uncharacterized protein</fullName>
    </submittedName>
</protein>
<proteinExistence type="predicted"/>
<evidence type="ECO:0000256" key="1">
    <source>
        <dbReference type="SAM" id="MobiDB-lite"/>
    </source>
</evidence>
<dbReference type="EMBL" id="LQYT01000056">
    <property type="protein sequence ID" value="KYD17423.1"/>
    <property type="molecule type" value="Genomic_DNA"/>
</dbReference>
<evidence type="ECO:0000313" key="3">
    <source>
        <dbReference type="Proteomes" id="UP000075683"/>
    </source>
</evidence>
<reference evidence="2 3" key="1">
    <citation type="submission" date="2016-01" db="EMBL/GenBank/DDBJ databases">
        <title>Draft Genome Sequences of Seven Thermophilic Sporeformers Isolated from Foods.</title>
        <authorList>
            <person name="Berendsen E.M."/>
            <person name="Wells-Bennik M.H."/>
            <person name="Krawcyk A.O."/>
            <person name="De Jong A."/>
            <person name="Holsappel S."/>
            <person name="Eijlander R.T."/>
            <person name="Kuipers O.P."/>
        </authorList>
    </citation>
    <scope>NUCLEOTIDE SEQUENCE [LARGE SCALE GENOMIC DNA]</scope>
    <source>
        <strain evidence="2 3">B4135</strain>
    </source>
</reference>